<dbReference type="RefSeq" id="WP_279674484.1">
    <property type="nucleotide sequence ID" value="NZ_CP122565.1"/>
</dbReference>
<accession>A0AAJ6AFI0</accession>
<feature type="compositionally biased region" description="Polar residues" evidence="1">
    <location>
        <begin position="341"/>
        <end position="351"/>
    </location>
</feature>
<protein>
    <recommendedName>
        <fullName evidence="3">Endonuclease/exonuclease/phosphatase domain-containing protein</fullName>
    </recommendedName>
</protein>
<dbReference type="Gene3D" id="3.60.10.10">
    <property type="entry name" value="Endonuclease/exonuclease/phosphatase"/>
    <property type="match status" value="1"/>
</dbReference>
<dbReference type="AlphaFoldDB" id="A0AAJ6AFI0"/>
<name>A0AAJ6AFI0_9MICC</name>
<organism evidence="4 5">
    <name type="scientific">Auritidibacter ignavus</name>
    <dbReference type="NCBI Taxonomy" id="678932"/>
    <lineage>
        <taxon>Bacteria</taxon>
        <taxon>Bacillati</taxon>
        <taxon>Actinomycetota</taxon>
        <taxon>Actinomycetes</taxon>
        <taxon>Micrococcales</taxon>
        <taxon>Micrococcaceae</taxon>
        <taxon>Auritidibacter</taxon>
    </lineage>
</organism>
<dbReference type="InterPro" id="IPR005135">
    <property type="entry name" value="Endo/exonuclease/phosphatase"/>
</dbReference>
<evidence type="ECO:0000256" key="2">
    <source>
        <dbReference type="SAM" id="SignalP"/>
    </source>
</evidence>
<evidence type="ECO:0000313" key="5">
    <source>
        <dbReference type="Proteomes" id="UP001224674"/>
    </source>
</evidence>
<dbReference type="EMBL" id="CP122566">
    <property type="protein sequence ID" value="WGH92330.1"/>
    <property type="molecule type" value="Genomic_DNA"/>
</dbReference>
<feature type="chain" id="PRO_5042522500" description="Endonuclease/exonuclease/phosphatase domain-containing protein" evidence="2">
    <location>
        <begin position="33"/>
        <end position="437"/>
    </location>
</feature>
<feature type="domain" description="Endonuclease/exonuclease/phosphatase" evidence="3">
    <location>
        <begin position="81"/>
        <end position="275"/>
    </location>
</feature>
<dbReference type="SUPFAM" id="SSF56219">
    <property type="entry name" value="DNase I-like"/>
    <property type="match status" value="1"/>
</dbReference>
<feature type="region of interest" description="Disordered" evidence="1">
    <location>
        <begin position="338"/>
        <end position="374"/>
    </location>
</feature>
<feature type="compositionally biased region" description="Acidic residues" evidence="1">
    <location>
        <begin position="286"/>
        <end position="296"/>
    </location>
</feature>
<feature type="region of interest" description="Disordered" evidence="1">
    <location>
        <begin position="270"/>
        <end position="304"/>
    </location>
</feature>
<evidence type="ECO:0000259" key="3">
    <source>
        <dbReference type="Pfam" id="PF03372"/>
    </source>
</evidence>
<reference evidence="4 5" key="1">
    <citation type="submission" date="2023-03" db="EMBL/GenBank/DDBJ databases">
        <title>Complete genome sequences of several Auritidibacter ignavus strains isolated from ear infections.</title>
        <authorList>
            <person name="Baehr T."/>
            <person name="Baumhoegger A.M."/>
        </authorList>
    </citation>
    <scope>NUCLEOTIDE SEQUENCE [LARGE SCALE GENOMIC DNA]</scope>
    <source>
        <strain evidence="4 5">BABAE-6</strain>
    </source>
</reference>
<keyword evidence="5" id="KW-1185">Reference proteome</keyword>
<dbReference type="Pfam" id="PF03372">
    <property type="entry name" value="Exo_endo_phos"/>
    <property type="match status" value="1"/>
</dbReference>
<dbReference type="Proteomes" id="UP001224674">
    <property type="component" value="Chromosome"/>
</dbReference>
<evidence type="ECO:0000313" key="4">
    <source>
        <dbReference type="EMBL" id="WGH92330.1"/>
    </source>
</evidence>
<dbReference type="InterPro" id="IPR036691">
    <property type="entry name" value="Endo/exonu/phosph_ase_sf"/>
</dbReference>
<keyword evidence="2" id="KW-0732">Signal</keyword>
<feature type="signal peptide" evidence="2">
    <location>
        <begin position="1"/>
        <end position="32"/>
    </location>
</feature>
<sequence length="437" mass="45966">MPTHHATKFGRVISAAVVAAGLTLSVGLPASASYQTLEAEDLGTGYVPAQDSSDVRVATFDVNLVGSSSGELTERLSTPGDRDAAQVAQIIQRVRPEVIVVTGFDTDADQTNAEAFSTNYLAVGSGEYDGIDYPYSYAGPVNSGVDSGADLDQDGTIGGPGDALGHGEYPGQGGMVIYSQYPIDTDNIRTFNNLSWTEVPDSKIAQTGYSENEKDLVPLTSVGAWDVPISVHGRPLHVLASASAEASRSETHAYRQDDQVGFWADYVGDEQPDEQADDANAGAGADDQDYITDDEGTSGGLDDGARFVVAGQLTPGTEEARAQDSETMSQLLDVDRVTDPEPTSAQGSRQATEAAATHTWLNPEPAPGEPRSARTDYILPSEELPVTNSGVYWPASGQDGAELVGGTASLSGLLSKLSRQPAATDHRLVWTDINPQP</sequence>
<dbReference type="GO" id="GO:0003824">
    <property type="term" value="F:catalytic activity"/>
    <property type="evidence" value="ECO:0007669"/>
    <property type="project" value="InterPro"/>
</dbReference>
<proteinExistence type="predicted"/>
<evidence type="ECO:0000256" key="1">
    <source>
        <dbReference type="SAM" id="MobiDB-lite"/>
    </source>
</evidence>
<gene>
    <name evidence="4" type="ORF">QDX21_08350</name>
</gene>